<dbReference type="InterPro" id="IPR036138">
    <property type="entry name" value="PBP_dimer_sf"/>
</dbReference>
<protein>
    <submittedName>
        <fullName evidence="5">Unannotated protein</fullName>
    </submittedName>
</protein>
<dbReference type="Gene3D" id="3.90.1310.10">
    <property type="entry name" value="Penicillin-binding protein 2a (Domain 2)"/>
    <property type="match status" value="1"/>
</dbReference>
<gene>
    <name evidence="3" type="ORF">UFOPK3605_01045</name>
    <name evidence="4" type="ORF">UFOPK3897_01143</name>
    <name evidence="5" type="ORF">UFOPK4121_01402</name>
</gene>
<dbReference type="EMBL" id="CAFBMM010000053">
    <property type="protein sequence ID" value="CAB4910099.1"/>
    <property type="molecule type" value="Genomic_DNA"/>
</dbReference>
<dbReference type="Pfam" id="PF00905">
    <property type="entry name" value="Transpeptidase"/>
    <property type="match status" value="1"/>
</dbReference>
<feature type="domain" description="Penicillin binding protein A dimerisation" evidence="2">
    <location>
        <begin position="41"/>
        <end position="125"/>
    </location>
</feature>
<evidence type="ECO:0000313" key="4">
    <source>
        <dbReference type="EMBL" id="CAB4981561.1"/>
    </source>
</evidence>
<dbReference type="InterPro" id="IPR054120">
    <property type="entry name" value="PBPA_dimer"/>
</dbReference>
<dbReference type="SUPFAM" id="SSF56519">
    <property type="entry name" value="Penicillin binding protein dimerisation domain"/>
    <property type="match status" value="1"/>
</dbReference>
<accession>A0A6J7RRM0</accession>
<dbReference type="EMBL" id="CAFBPQ010000060">
    <property type="protein sequence ID" value="CAB5031302.1"/>
    <property type="molecule type" value="Genomic_DNA"/>
</dbReference>
<dbReference type="EMBL" id="CAFBOF010000027">
    <property type="protein sequence ID" value="CAB4981561.1"/>
    <property type="molecule type" value="Genomic_DNA"/>
</dbReference>
<dbReference type="Gene3D" id="3.40.710.10">
    <property type="entry name" value="DD-peptidase/beta-lactamase superfamily"/>
    <property type="match status" value="1"/>
</dbReference>
<proteinExistence type="predicted"/>
<dbReference type="Pfam" id="PF21922">
    <property type="entry name" value="PBP_dimer_2"/>
    <property type="match status" value="1"/>
</dbReference>
<dbReference type="PANTHER" id="PTHR30627:SF24">
    <property type="entry name" value="PENICILLIN-BINDING PROTEIN 4B"/>
    <property type="match status" value="1"/>
</dbReference>
<evidence type="ECO:0000313" key="5">
    <source>
        <dbReference type="EMBL" id="CAB5031302.1"/>
    </source>
</evidence>
<dbReference type="GO" id="GO:0071555">
    <property type="term" value="P:cell wall organization"/>
    <property type="evidence" value="ECO:0007669"/>
    <property type="project" value="TreeGrafter"/>
</dbReference>
<dbReference type="GO" id="GO:0008658">
    <property type="term" value="F:penicillin binding"/>
    <property type="evidence" value="ECO:0007669"/>
    <property type="project" value="InterPro"/>
</dbReference>
<dbReference type="PANTHER" id="PTHR30627">
    <property type="entry name" value="PEPTIDOGLYCAN D,D-TRANSPEPTIDASE"/>
    <property type="match status" value="1"/>
</dbReference>
<name>A0A6J7RRM0_9ZZZZ</name>
<feature type="domain" description="Penicillin-binding protein transpeptidase" evidence="1">
    <location>
        <begin position="146"/>
        <end position="470"/>
    </location>
</feature>
<organism evidence="5">
    <name type="scientific">freshwater metagenome</name>
    <dbReference type="NCBI Taxonomy" id="449393"/>
    <lineage>
        <taxon>unclassified sequences</taxon>
        <taxon>metagenomes</taxon>
        <taxon>ecological metagenomes</taxon>
    </lineage>
</organism>
<dbReference type="GO" id="GO:0071972">
    <property type="term" value="F:peptidoglycan L,D-transpeptidase activity"/>
    <property type="evidence" value="ECO:0007669"/>
    <property type="project" value="TreeGrafter"/>
</dbReference>
<dbReference type="AlphaFoldDB" id="A0A6J7RRM0"/>
<dbReference type="InterPro" id="IPR012338">
    <property type="entry name" value="Beta-lactam/transpept-like"/>
</dbReference>
<dbReference type="InterPro" id="IPR050515">
    <property type="entry name" value="Beta-lactam/transpept"/>
</dbReference>
<dbReference type="SUPFAM" id="SSF56601">
    <property type="entry name" value="beta-lactamase/transpeptidase-like"/>
    <property type="match status" value="1"/>
</dbReference>
<evidence type="ECO:0000313" key="3">
    <source>
        <dbReference type="EMBL" id="CAB4910099.1"/>
    </source>
</evidence>
<evidence type="ECO:0000259" key="2">
    <source>
        <dbReference type="Pfam" id="PF21922"/>
    </source>
</evidence>
<sequence length="475" mass="49471">MVVLILICVAQLTYLQIINAGHLANDPRNTRAALRDINRPRGPILSADGVVLARSVPSKDNTEFKYQREYPEGGLFAQVVGYQSFVFGNTGVESTYNDALVGREADLQLDNLSDLVSGSNGTGTVVLSLRADVQREAAAALGLQRGSVVVLDLTTGEVVAMYSTPTYDPNPLAGHNSLEVQKAYKALNDDPNKPNLSRAFRELYAPGSTFKSVTAAVAIDESVATPAEPVYPTLSQLDLPQTDSVLRNFGGKECGGNLAESLRQSCNTTFGQIGLDLGNKFVGGMRKFGIGVIPPFDVAPGAIASIGPPAGSFDLNQPLFAFAGIGQGDVATTPLQMALAAAGIGNGGVIMKPHVGAEIKNSKGKVIRRIANEPWRTATSATTAQAVNTMMTDVVEQGTGTAAKITGVRVAGKTGTAQADGGPPHAWFIAFAPADAPRYAVSVIVERGGSLGSEATGGRVAAPIAARVLKVALNK</sequence>
<reference evidence="5" key="1">
    <citation type="submission" date="2020-05" db="EMBL/GenBank/DDBJ databases">
        <authorList>
            <person name="Chiriac C."/>
            <person name="Salcher M."/>
            <person name="Ghai R."/>
            <person name="Kavagutti S V."/>
        </authorList>
    </citation>
    <scope>NUCLEOTIDE SEQUENCE</scope>
</reference>
<dbReference type="InterPro" id="IPR001460">
    <property type="entry name" value="PCN-bd_Tpept"/>
</dbReference>
<evidence type="ECO:0000259" key="1">
    <source>
        <dbReference type="Pfam" id="PF00905"/>
    </source>
</evidence>
<dbReference type="GO" id="GO:0005886">
    <property type="term" value="C:plasma membrane"/>
    <property type="evidence" value="ECO:0007669"/>
    <property type="project" value="TreeGrafter"/>
</dbReference>